<name>A0A915IYR3_ROMCU</name>
<accession>A0A915IYR3</accession>
<protein>
    <submittedName>
        <fullName evidence="2">Uncharacterized protein</fullName>
    </submittedName>
</protein>
<proteinExistence type="predicted"/>
<evidence type="ECO:0000313" key="2">
    <source>
        <dbReference type="WBParaSite" id="nRc.2.0.1.t18862-RA"/>
    </source>
</evidence>
<evidence type="ECO:0000313" key="1">
    <source>
        <dbReference type="Proteomes" id="UP000887565"/>
    </source>
</evidence>
<reference evidence="2" key="1">
    <citation type="submission" date="2022-11" db="UniProtKB">
        <authorList>
            <consortium name="WormBaseParasite"/>
        </authorList>
    </citation>
    <scope>IDENTIFICATION</scope>
</reference>
<keyword evidence="1" id="KW-1185">Reference proteome</keyword>
<sequence>MNRNYNGDQMTKVDHHGGQHWSQTYYGKSIPCVHLDSRYLPHEEQTPRLEKYRKFGWYELHLSNVIYMATAATISGTLENKSFDLLFPKQK</sequence>
<organism evidence="1 2">
    <name type="scientific">Romanomermis culicivorax</name>
    <name type="common">Nematode worm</name>
    <dbReference type="NCBI Taxonomy" id="13658"/>
    <lineage>
        <taxon>Eukaryota</taxon>
        <taxon>Metazoa</taxon>
        <taxon>Ecdysozoa</taxon>
        <taxon>Nematoda</taxon>
        <taxon>Enoplea</taxon>
        <taxon>Dorylaimia</taxon>
        <taxon>Mermithida</taxon>
        <taxon>Mermithoidea</taxon>
        <taxon>Mermithidae</taxon>
        <taxon>Romanomermis</taxon>
    </lineage>
</organism>
<dbReference type="Proteomes" id="UP000887565">
    <property type="component" value="Unplaced"/>
</dbReference>
<dbReference type="WBParaSite" id="nRc.2.0.1.t18862-RA">
    <property type="protein sequence ID" value="nRc.2.0.1.t18862-RA"/>
    <property type="gene ID" value="nRc.2.0.1.g18862"/>
</dbReference>
<dbReference type="AlphaFoldDB" id="A0A915IYR3"/>